<dbReference type="EMBL" id="CP041695">
    <property type="protein sequence ID" value="QDP80473.1"/>
    <property type="molecule type" value="Genomic_DNA"/>
</dbReference>
<feature type="compositionally biased region" description="Low complexity" evidence="2">
    <location>
        <begin position="1360"/>
        <end position="1373"/>
    </location>
</feature>
<evidence type="ECO:0000313" key="3">
    <source>
        <dbReference type="EMBL" id="QDP80473.1"/>
    </source>
</evidence>
<gene>
    <name evidence="3" type="ORF">FOH10_18910</name>
</gene>
<keyword evidence="1" id="KW-0175">Coiled coil</keyword>
<dbReference type="Proteomes" id="UP000317039">
    <property type="component" value="Chromosome"/>
</dbReference>
<proteinExistence type="predicted"/>
<dbReference type="InterPro" id="IPR027417">
    <property type="entry name" value="P-loop_NTPase"/>
</dbReference>
<dbReference type="SUPFAM" id="SSF52540">
    <property type="entry name" value="P-loop containing nucleoside triphosphate hydrolases"/>
    <property type="match status" value="1"/>
</dbReference>
<protein>
    <submittedName>
        <fullName evidence="3">Uncharacterized protein</fullName>
    </submittedName>
</protein>
<evidence type="ECO:0000256" key="1">
    <source>
        <dbReference type="SAM" id="Coils"/>
    </source>
</evidence>
<reference evidence="3 4" key="1">
    <citation type="submission" date="2019-07" db="EMBL/GenBank/DDBJ databases">
        <title>Complete Genome Sequence and Methylome Analysis of Nocardia otitidis-caviarum NEB252.</title>
        <authorList>
            <person name="Fomenkov A."/>
            <person name="Anton B.P."/>
            <person name="Vincze T."/>
            <person name="Roberts R.J."/>
        </authorList>
    </citation>
    <scope>NUCLEOTIDE SEQUENCE [LARGE SCALE GENOMIC DNA]</scope>
    <source>
        <strain evidence="3 4">NEB252</strain>
    </source>
</reference>
<accession>A0A516NNJ3</accession>
<dbReference type="RefSeq" id="WP_143981739.1">
    <property type="nucleotide sequence ID" value="NZ_CP041695.1"/>
</dbReference>
<organism evidence="3 4">
    <name type="scientific">Nocardia otitidiscaviarum</name>
    <dbReference type="NCBI Taxonomy" id="1823"/>
    <lineage>
        <taxon>Bacteria</taxon>
        <taxon>Bacillati</taxon>
        <taxon>Actinomycetota</taxon>
        <taxon>Actinomycetes</taxon>
        <taxon>Mycobacteriales</taxon>
        <taxon>Nocardiaceae</taxon>
        <taxon>Nocardia</taxon>
    </lineage>
</organism>
<dbReference type="GeneID" id="80334438"/>
<evidence type="ECO:0000256" key="2">
    <source>
        <dbReference type="SAM" id="MobiDB-lite"/>
    </source>
</evidence>
<feature type="region of interest" description="Disordered" evidence="2">
    <location>
        <begin position="1352"/>
        <end position="1377"/>
    </location>
</feature>
<feature type="coiled-coil region" evidence="1">
    <location>
        <begin position="492"/>
        <end position="519"/>
    </location>
</feature>
<sequence>MEPSKGEVSALVGFGGQFELAARIVIAKLATLEWIRVADLHAGIADDFQFKSAGRRHALQVKWSQVPGTFSWSDLTAGKKAKGDLPAKPGLFTQLSLAWRRLRAASPDPLTIYLCSNNIASDGPAPAGSPLDRAGAPKPRSLARFVIHSFTPAREAIDAGCTRWSDLAVLPAVADWASVWDALRELAPLTDEEFVGFIQALELRFGIQTTDPLLLPDQDCADGDVEHLSATLQKIVRDPVRPEQLSREDLLARLGWTDRLAYRHPHQFPIPEVYTANNAARTALEQRLNEPDGGYLALIGPAGSGKSTLLASLKLSGRVVHYYAFVPDSPNPLSSRGEAESYLHDVSLALEANGLPRRGIGNDLRSRRAVMLDQLDQAGRHWSERGERTIVIVDGLDHVPREQNPTRSFIEELPAPTALPAGVFVVLGTQSVAMLGAEVRAVLQQHNRTVVLPPLSSQESERVVELSGVGSWMYPGQIQKAAEAGEGHPLALTYLLQELTALQERVADLQARRESASRLLVEAAGYGRDIEARYRGYFRAVASDPQVRNLLGMVARLRVPVNLAWLATWADPHIVSSFAEQTAAFFRRAGDDLQFIHNSFRRFLVEETARVGDRFDQNIDQHFHRQLAEICARANDEWRLYGEEEIAHRYLANQHDHVLALASPVRLLQSLVNLRPLETVRDHALLAVRSAATVDNSPTLVSVLIFLNELWGREYVLETADLAQTLLLCDRRIALEHVVRANSLRVEPHDAMHLAVEFATAGDFDAARQIVHACGGLPGLLDSSHRSDTVFSDWARVTWLLSGTDAVLAELDYHLPPARTVPSLDADTSARDDIPPEQDDSQIDHAFHRNVVHTVCFDRVIENRDDSELDRLTGLIDAEAGPSWRARARLARARAASDDQMPARVLELVLEIIAINTESDAEEEEDKDLADGTSNHAVALSIRVASAELLARHGFTERPEIDQLVPPGTTPAWPSGTDRREGLAPFATWIAFHRLRQVKRDPALEALAVSENPMSSDPYRKRLRRALRTLAELEGQQLTAELGLNEPPPVAALARIIIRLREIPSSHSHSSMTWGRLSSIARDLHVRIIDLAVKAGGGDGLMRLLEQFDTAWTDPHRSRYWPPEQRQTIITAAVNAHPLARLWALERLEQLDADIDTLHDEPYGRANRYLSQAQAWAAAQKPDAARRCVQLGVRASMSIGASDHDQQLIEWIDWLAAANAAGQLSPTHFDTAARRYAARLAAAAPVATNQAWSAAEQLTELVFAHNPALGCTIAEWLCNAGVFSETAMIQSIVLAACGHPDIPITDAVTVAAHLLYPIALEPPSRIEKAVRLRDAPDGSALTTLRNAQAACPLPMPEHQPAPTSHSTRSPSSPQIAFADNTRIDTIGALLARLRNAASIADAPLGGWDETVQRLASIGPVPQPMARALIESATRVGLSGPALGGLIALAARSGEVATATAVLTDELSRTRGSGWLRHGDGGSRLTLLGAALSDRHPALVRLARHDFTNSLATGSLAGNLSPDDIRRIITVIAGADTIAAAWPQIETHLDEIIATGSDPADSIPNPTSATTTNPVAVLAQWVTQHLGHPIRPLDFGARRALQLLHSRHPDSIQQILAEAIDNGGWRCEAALLALITTPPDERVTELSVTLIAALRTTAVGADGICRELAARVGNLYRVGTPDPEPRTLPVGYELVLPTLPSRTLPELDRRGVPHLDPHDPQQLLAPFDEPLKLLADLSSLSASAVMHHASRLTDSGGDRWIAHGHQGQADLLNKRRQLLGYRPWAYMAGRRALGTVLADLADAGLLDSIPFPRTYRLGLVDERLAGIEPTPIPGTMPPPWWPDTAPTYDFRDWCSETQQALARYTDAYTDSTPYILAEYGRWRILDWSLPEENRFLHAHHGSSDGPLLLPTLHPWEESYDGAQRYPLLHDLEWTDEEFVVHGYETFSDAVHMTWLALHPAVGARLGWRHDDQKLFTWNGTDGQWRARSVLLVQGELTHQPRSDAICTETWQVQLSNAGYTDIVAEWPSLRRELRITRRLPANGRQGHPAERVSTFRTILGAPQPSDATTSETTDNGQ</sequence>
<name>A0A516NNJ3_9NOCA</name>
<dbReference type="KEGG" id="nod:FOH10_18910"/>
<evidence type="ECO:0000313" key="4">
    <source>
        <dbReference type="Proteomes" id="UP000317039"/>
    </source>
</evidence>